<accession>A0A8J3CYH1</accession>
<dbReference type="EMBL" id="BMYF01000011">
    <property type="protein sequence ID" value="GHB38863.1"/>
    <property type="molecule type" value="Genomic_DNA"/>
</dbReference>
<evidence type="ECO:0000313" key="7">
    <source>
        <dbReference type="Proteomes" id="UP000642809"/>
    </source>
</evidence>
<comment type="pathway">
    <text evidence="1">Carbohydrate acid metabolism.</text>
</comment>
<keyword evidence="5" id="KW-0119">Carbohydrate metabolism</keyword>
<organism evidence="6 7">
    <name type="scientific">Mongoliitalea lutea</name>
    <dbReference type="NCBI Taxonomy" id="849756"/>
    <lineage>
        <taxon>Bacteria</taxon>
        <taxon>Pseudomonadati</taxon>
        <taxon>Bacteroidota</taxon>
        <taxon>Cytophagia</taxon>
        <taxon>Cytophagales</taxon>
        <taxon>Cyclobacteriaceae</taxon>
        <taxon>Mongoliitalea</taxon>
    </lineage>
</organism>
<reference evidence="6" key="2">
    <citation type="submission" date="2020-09" db="EMBL/GenBank/DDBJ databases">
        <authorList>
            <person name="Sun Q."/>
            <person name="Kim S."/>
        </authorList>
    </citation>
    <scope>NUCLEOTIDE SEQUENCE</scope>
    <source>
        <strain evidence="6">KCTC 23224</strain>
    </source>
</reference>
<evidence type="ECO:0000256" key="5">
    <source>
        <dbReference type="ARBA" id="ARBA00023277"/>
    </source>
</evidence>
<name>A0A8J3CYH1_9BACT</name>
<dbReference type="PANTHER" id="PTHR30246:SF1">
    <property type="entry name" value="2-DEHYDRO-3-DEOXY-6-PHOSPHOGALACTONATE ALDOLASE-RELATED"/>
    <property type="match status" value="1"/>
</dbReference>
<protein>
    <submittedName>
        <fullName evidence="6">Bifunctional 4-hydroxy-2-oxoglutarate aldolase/2-dehydro-3-deoxy-phosphogluconate aldolase</fullName>
    </submittedName>
</protein>
<dbReference type="GO" id="GO:0016829">
    <property type="term" value="F:lyase activity"/>
    <property type="evidence" value="ECO:0007669"/>
    <property type="project" value="UniProtKB-KW"/>
</dbReference>
<evidence type="ECO:0000256" key="2">
    <source>
        <dbReference type="ARBA" id="ARBA00006906"/>
    </source>
</evidence>
<comment type="caution">
    <text evidence="6">The sequence shown here is derived from an EMBL/GenBank/DDBJ whole genome shotgun (WGS) entry which is preliminary data.</text>
</comment>
<gene>
    <name evidence="6" type="ORF">GCM10008106_20090</name>
</gene>
<dbReference type="CDD" id="cd00452">
    <property type="entry name" value="KDPG_aldolase"/>
    <property type="match status" value="1"/>
</dbReference>
<evidence type="ECO:0000256" key="1">
    <source>
        <dbReference type="ARBA" id="ARBA00004761"/>
    </source>
</evidence>
<proteinExistence type="inferred from homology"/>
<dbReference type="SUPFAM" id="SSF51569">
    <property type="entry name" value="Aldolase"/>
    <property type="match status" value="1"/>
</dbReference>
<evidence type="ECO:0000256" key="3">
    <source>
        <dbReference type="ARBA" id="ARBA00011233"/>
    </source>
</evidence>
<dbReference type="InterPro" id="IPR013785">
    <property type="entry name" value="Aldolase_TIM"/>
</dbReference>
<evidence type="ECO:0000256" key="4">
    <source>
        <dbReference type="ARBA" id="ARBA00023239"/>
    </source>
</evidence>
<dbReference type="Gene3D" id="3.20.20.70">
    <property type="entry name" value="Aldolase class I"/>
    <property type="match status" value="1"/>
</dbReference>
<dbReference type="PANTHER" id="PTHR30246">
    <property type="entry name" value="2-KETO-3-DEOXY-6-PHOSPHOGLUCONATE ALDOLASE"/>
    <property type="match status" value="1"/>
</dbReference>
<dbReference type="Pfam" id="PF01081">
    <property type="entry name" value="Aldolase"/>
    <property type="match status" value="1"/>
</dbReference>
<sequence length="227" mass="24525">MFSQTYTTMMDTNRIVAQMGNAGMIPVFSHASIDASKRVLDASYEAGVRVFEFTNRTAEASEVFQALKQHAEQYPDLLLGIGTILTAADAEKFHLMGADFIVSPALVSEVASYCNFNQVFWIPGCATVTEVFQGKSLGATLVKAFPGNLLGPGFIKAVLSVIPDIKLMPTGGVEPTQENLAAWFDAGVHCVGMGSQLINPQWIMDNDMVSLQASIRNALTIIQEVSK</sequence>
<dbReference type="AlphaFoldDB" id="A0A8J3CYH1"/>
<comment type="subunit">
    <text evidence="3">Homotrimer.</text>
</comment>
<comment type="similarity">
    <text evidence="2">Belongs to the KHG/KDPG aldolase family.</text>
</comment>
<dbReference type="InterPro" id="IPR000887">
    <property type="entry name" value="Aldlse_KDPG_KHG"/>
</dbReference>
<reference evidence="6" key="1">
    <citation type="journal article" date="2014" name="Int. J. Syst. Evol. Microbiol.">
        <title>Complete genome sequence of Corynebacterium casei LMG S-19264T (=DSM 44701T), isolated from a smear-ripened cheese.</title>
        <authorList>
            <consortium name="US DOE Joint Genome Institute (JGI-PGF)"/>
            <person name="Walter F."/>
            <person name="Albersmeier A."/>
            <person name="Kalinowski J."/>
            <person name="Ruckert C."/>
        </authorList>
    </citation>
    <scope>NUCLEOTIDE SEQUENCE</scope>
    <source>
        <strain evidence="6">KCTC 23224</strain>
    </source>
</reference>
<keyword evidence="7" id="KW-1185">Reference proteome</keyword>
<dbReference type="Proteomes" id="UP000642809">
    <property type="component" value="Unassembled WGS sequence"/>
</dbReference>
<evidence type="ECO:0000313" key="6">
    <source>
        <dbReference type="EMBL" id="GHB38863.1"/>
    </source>
</evidence>
<keyword evidence="4" id="KW-0456">Lyase</keyword>